<organism evidence="4 5">
    <name type="scientific">Luteococcus sanguinis</name>
    <dbReference type="NCBI Taxonomy" id="174038"/>
    <lineage>
        <taxon>Bacteria</taxon>
        <taxon>Bacillati</taxon>
        <taxon>Actinomycetota</taxon>
        <taxon>Actinomycetes</taxon>
        <taxon>Propionibacteriales</taxon>
        <taxon>Propionibacteriaceae</taxon>
        <taxon>Luteococcus</taxon>
    </lineage>
</organism>
<proteinExistence type="predicted"/>
<evidence type="ECO:0000313" key="4">
    <source>
        <dbReference type="EMBL" id="MFC6397102.1"/>
    </source>
</evidence>
<comment type="caution">
    <text evidence="4">The sequence shown here is derived from an EMBL/GenBank/DDBJ whole genome shotgun (WGS) entry which is preliminary data.</text>
</comment>
<dbReference type="Pfam" id="PF00293">
    <property type="entry name" value="NUDIX"/>
    <property type="match status" value="1"/>
</dbReference>
<evidence type="ECO:0000259" key="3">
    <source>
        <dbReference type="PROSITE" id="PS51462"/>
    </source>
</evidence>
<evidence type="ECO:0000256" key="2">
    <source>
        <dbReference type="ARBA" id="ARBA00022801"/>
    </source>
</evidence>
<gene>
    <name evidence="4" type="ORF">ACFP57_08945</name>
</gene>
<dbReference type="SUPFAM" id="SSF55811">
    <property type="entry name" value="Nudix"/>
    <property type="match status" value="1"/>
</dbReference>
<dbReference type="EMBL" id="JBHSUA010000018">
    <property type="protein sequence ID" value="MFC6397102.1"/>
    <property type="molecule type" value="Genomic_DNA"/>
</dbReference>
<keyword evidence="2" id="KW-0378">Hydrolase</keyword>
<dbReference type="CDD" id="cd18880">
    <property type="entry name" value="NUDIX_ADPRase"/>
    <property type="match status" value="1"/>
</dbReference>
<dbReference type="InterPro" id="IPR015797">
    <property type="entry name" value="NUDIX_hydrolase-like_dom_sf"/>
</dbReference>
<evidence type="ECO:0000256" key="1">
    <source>
        <dbReference type="ARBA" id="ARBA00001946"/>
    </source>
</evidence>
<dbReference type="PANTHER" id="PTHR43046:SF14">
    <property type="entry name" value="MUTT_NUDIX FAMILY PROTEIN"/>
    <property type="match status" value="1"/>
</dbReference>
<dbReference type="Gene3D" id="3.90.79.10">
    <property type="entry name" value="Nucleoside Triphosphate Pyrophosphohydrolase"/>
    <property type="match status" value="1"/>
</dbReference>
<dbReference type="RefSeq" id="WP_343884705.1">
    <property type="nucleotide sequence ID" value="NZ_BAAAKI010000003.1"/>
</dbReference>
<dbReference type="PROSITE" id="PS51462">
    <property type="entry name" value="NUDIX"/>
    <property type="match status" value="1"/>
</dbReference>
<dbReference type="Proteomes" id="UP001596266">
    <property type="component" value="Unassembled WGS sequence"/>
</dbReference>
<keyword evidence="5" id="KW-1185">Reference proteome</keyword>
<dbReference type="InterPro" id="IPR000086">
    <property type="entry name" value="NUDIX_hydrolase_dom"/>
</dbReference>
<accession>A0ABW1X1J6</accession>
<sequence length="157" mass="17740">MADSKRKVRPSIKALIVSEGRLLVTVNSDETDEFYLLPGGGQDFGESMVETVHRECREEICCEVVVRDLAYVRDYIGSRHEFADWDSDFHQIEMAFWCDLAPGQVPAMGVIEPDQFQTGVAWVPLDELSDAPIYPAELKTWLLEDASARRTYLGPVN</sequence>
<dbReference type="PANTHER" id="PTHR43046">
    <property type="entry name" value="GDP-MANNOSE MANNOSYL HYDROLASE"/>
    <property type="match status" value="1"/>
</dbReference>
<feature type="domain" description="Nudix hydrolase" evidence="3">
    <location>
        <begin position="7"/>
        <end position="144"/>
    </location>
</feature>
<comment type="cofactor">
    <cofactor evidence="1">
        <name>Mg(2+)</name>
        <dbReference type="ChEBI" id="CHEBI:18420"/>
    </cofactor>
</comment>
<protein>
    <submittedName>
        <fullName evidence="4">NUDIX domain-containing protein</fullName>
    </submittedName>
</protein>
<name>A0ABW1X1J6_9ACTN</name>
<reference evidence="5" key="1">
    <citation type="journal article" date="2019" name="Int. J. Syst. Evol. Microbiol.">
        <title>The Global Catalogue of Microorganisms (GCM) 10K type strain sequencing project: providing services to taxonomists for standard genome sequencing and annotation.</title>
        <authorList>
            <consortium name="The Broad Institute Genomics Platform"/>
            <consortium name="The Broad Institute Genome Sequencing Center for Infectious Disease"/>
            <person name="Wu L."/>
            <person name="Ma J."/>
        </authorList>
    </citation>
    <scope>NUCLEOTIDE SEQUENCE [LARGE SCALE GENOMIC DNA]</scope>
    <source>
        <strain evidence="5">CGMCC 1.15277</strain>
    </source>
</reference>
<evidence type="ECO:0000313" key="5">
    <source>
        <dbReference type="Proteomes" id="UP001596266"/>
    </source>
</evidence>